<proteinExistence type="predicted"/>
<sequence>MMALEPVSLEAASADDFASMPPIMSTTMLADHLPDVSPRTLEDWRFKGIGPIFVRDEDTRRVYYLKSDVVAWIISNRQIQENNEYQKESQQ</sequence>
<dbReference type="InterPro" id="IPR009061">
    <property type="entry name" value="DNA-bd_dom_put_sf"/>
</dbReference>
<dbReference type="KEGG" id="lvi:G7068_03175"/>
<evidence type="ECO:0000313" key="2">
    <source>
        <dbReference type="Proteomes" id="UP000502677"/>
    </source>
</evidence>
<accession>A0A6G7XCW8</accession>
<dbReference type="RefSeq" id="WP_166288754.1">
    <property type="nucleotide sequence ID" value="NZ_CP049863.1"/>
</dbReference>
<protein>
    <submittedName>
        <fullName evidence="1">Helix-turn-helix domain-containing protein</fullName>
    </submittedName>
</protein>
<dbReference type="SUPFAM" id="SSF46955">
    <property type="entry name" value="Putative DNA-binding domain"/>
    <property type="match status" value="1"/>
</dbReference>
<name>A0A6G7XCW8_9MICO</name>
<dbReference type="AlphaFoldDB" id="A0A6G7XCW8"/>
<organism evidence="1 2">
    <name type="scientific">Leucobacter viscericola</name>
    <dbReference type="NCBI Taxonomy" id="2714935"/>
    <lineage>
        <taxon>Bacteria</taxon>
        <taxon>Bacillati</taxon>
        <taxon>Actinomycetota</taxon>
        <taxon>Actinomycetes</taxon>
        <taxon>Micrococcales</taxon>
        <taxon>Microbacteriaceae</taxon>
        <taxon>Leucobacter</taxon>
    </lineage>
</organism>
<dbReference type="EMBL" id="CP049863">
    <property type="protein sequence ID" value="QIK62316.1"/>
    <property type="molecule type" value="Genomic_DNA"/>
</dbReference>
<evidence type="ECO:0000313" key="1">
    <source>
        <dbReference type="EMBL" id="QIK62316.1"/>
    </source>
</evidence>
<reference evidence="1 2" key="1">
    <citation type="submission" date="2020-03" db="EMBL/GenBank/DDBJ databases">
        <title>Leucobacter sp. nov., isolated from beetles.</title>
        <authorList>
            <person name="Hyun D.-W."/>
            <person name="Bae J.-W."/>
        </authorList>
    </citation>
    <scope>NUCLEOTIDE SEQUENCE [LARGE SCALE GENOMIC DNA]</scope>
    <source>
        <strain evidence="1 2">HDW9C</strain>
    </source>
</reference>
<gene>
    <name evidence="1" type="ORF">G7068_03175</name>
</gene>
<keyword evidence="2" id="KW-1185">Reference proteome</keyword>
<dbReference type="Proteomes" id="UP000502677">
    <property type="component" value="Chromosome"/>
</dbReference>